<evidence type="ECO:0000259" key="10">
    <source>
        <dbReference type="Pfam" id="PF13813"/>
    </source>
</evidence>
<comment type="caution">
    <text evidence="11">The sequence shown here is derived from an EMBL/GenBank/DDBJ whole genome shotgun (WGS) entry which is preliminary data.</text>
</comment>
<evidence type="ECO:0000256" key="9">
    <source>
        <dbReference type="SAM" id="Phobius"/>
    </source>
</evidence>
<feature type="transmembrane region" description="Helical" evidence="9">
    <location>
        <begin position="91"/>
        <end position="110"/>
    </location>
</feature>
<feature type="domain" description="Wax synthase" evidence="10">
    <location>
        <begin position="312"/>
        <end position="398"/>
    </location>
</feature>
<dbReference type="InterPro" id="IPR032805">
    <property type="entry name" value="Wax_synthase_dom"/>
</dbReference>
<feature type="transmembrane region" description="Helical" evidence="9">
    <location>
        <begin position="247"/>
        <end position="267"/>
    </location>
</feature>
<evidence type="ECO:0000256" key="6">
    <source>
        <dbReference type="ARBA" id="ARBA00023098"/>
    </source>
</evidence>
<dbReference type="InterPro" id="IPR044851">
    <property type="entry name" value="Wax_synthase"/>
</dbReference>
<dbReference type="GO" id="GO:0016020">
    <property type="term" value="C:membrane"/>
    <property type="evidence" value="ECO:0007669"/>
    <property type="project" value="UniProtKB-SubCell"/>
</dbReference>
<keyword evidence="12" id="KW-1185">Reference proteome</keyword>
<dbReference type="GO" id="GO:0006629">
    <property type="term" value="P:lipid metabolic process"/>
    <property type="evidence" value="ECO:0007669"/>
    <property type="project" value="UniProtKB-KW"/>
</dbReference>
<dbReference type="Proteomes" id="UP000245207">
    <property type="component" value="Unassembled WGS sequence"/>
</dbReference>
<protein>
    <submittedName>
        <fullName evidence="11">Putative long-chain-alcohol O-fatty-acyltransferase 5</fullName>
    </submittedName>
</protein>
<name>A0A2U1KTH4_ARTAN</name>
<accession>A0A2U1KTH4</accession>
<proteinExistence type="inferred from homology"/>
<keyword evidence="3 11" id="KW-0808">Transferase</keyword>
<feature type="transmembrane region" description="Helical" evidence="9">
    <location>
        <begin position="359"/>
        <end position="381"/>
    </location>
</feature>
<gene>
    <name evidence="11" type="ORF">CTI12_AA566370</name>
</gene>
<evidence type="ECO:0000256" key="3">
    <source>
        <dbReference type="ARBA" id="ARBA00022679"/>
    </source>
</evidence>
<evidence type="ECO:0000256" key="8">
    <source>
        <dbReference type="ARBA" id="ARBA00023315"/>
    </source>
</evidence>
<dbReference type="PANTHER" id="PTHR31595:SF70">
    <property type="entry name" value="LONG-CHAIN-ALCOHOL O-FATTY-ACYLTRANSFERASE 3-RELATED"/>
    <property type="match status" value="1"/>
</dbReference>
<evidence type="ECO:0000256" key="5">
    <source>
        <dbReference type="ARBA" id="ARBA00022989"/>
    </source>
</evidence>
<dbReference type="GO" id="GO:0008374">
    <property type="term" value="F:O-acyltransferase activity"/>
    <property type="evidence" value="ECO:0007669"/>
    <property type="project" value="InterPro"/>
</dbReference>
<sequence>MNKGFFNTKKVGNVPVNSDGNKGSQTVMLVDQVEGVPGISNTHQSSSTVGSGNATDDGNCILKSIFKPSISVVNFPPRYIREMEDFKELKTFIRLWSFSILCLSFCFFISNRISGVKWRLLFFLPVITTFFLLPVPLSSVHLTLATFFHLGWLANFKLLLLAFNRGPLASTPPLDFIKFIAIAVLPINPKQTITKIQIPNSDKVDIDKSVPNVSSHPKVTSLNLVKEAYVNYLAYKKDPDLYVLPSFFKQILFVGKVLLLAIILNAYQYKDNFNQNFILFLYFTHFYLVIELVFAAANPLVWLLIGYDFEIEPQFNEPYLASSLQDFWGRRWNRMASRILRPFFYDPVRVFWTPILGKLWGQMLGIVVTFVVSGLIHELMYLYVTCVWPTWEVTWFFVLHGVCSAAELAVKKATKDKFQLPWVVSMPITLSFVLVTGFWLFFPQIVRNGVDVQAINEYSILMKSFRSIFE</sequence>
<dbReference type="AlphaFoldDB" id="A0A2U1KTH4"/>
<feature type="transmembrane region" description="Helical" evidence="9">
    <location>
        <begin position="422"/>
        <end position="442"/>
    </location>
</feature>
<dbReference type="STRING" id="35608.A0A2U1KTH4"/>
<dbReference type="OrthoDB" id="1077582at2759"/>
<evidence type="ECO:0000313" key="12">
    <source>
        <dbReference type="Proteomes" id="UP000245207"/>
    </source>
</evidence>
<feature type="transmembrane region" description="Helical" evidence="9">
    <location>
        <begin position="279"/>
        <end position="305"/>
    </location>
</feature>
<keyword evidence="7 9" id="KW-0472">Membrane</keyword>
<feature type="transmembrane region" description="Helical" evidence="9">
    <location>
        <begin position="116"/>
        <end position="135"/>
    </location>
</feature>
<dbReference type="Pfam" id="PF13813">
    <property type="entry name" value="MBOAT_2"/>
    <property type="match status" value="1"/>
</dbReference>
<evidence type="ECO:0000256" key="2">
    <source>
        <dbReference type="ARBA" id="ARBA00007282"/>
    </source>
</evidence>
<keyword evidence="6" id="KW-0443">Lipid metabolism</keyword>
<organism evidence="11 12">
    <name type="scientific">Artemisia annua</name>
    <name type="common">Sweet wormwood</name>
    <dbReference type="NCBI Taxonomy" id="35608"/>
    <lineage>
        <taxon>Eukaryota</taxon>
        <taxon>Viridiplantae</taxon>
        <taxon>Streptophyta</taxon>
        <taxon>Embryophyta</taxon>
        <taxon>Tracheophyta</taxon>
        <taxon>Spermatophyta</taxon>
        <taxon>Magnoliopsida</taxon>
        <taxon>eudicotyledons</taxon>
        <taxon>Gunneridae</taxon>
        <taxon>Pentapetalae</taxon>
        <taxon>asterids</taxon>
        <taxon>campanulids</taxon>
        <taxon>Asterales</taxon>
        <taxon>Asteraceae</taxon>
        <taxon>Asteroideae</taxon>
        <taxon>Anthemideae</taxon>
        <taxon>Artemisiinae</taxon>
        <taxon>Artemisia</taxon>
    </lineage>
</organism>
<dbReference type="PANTHER" id="PTHR31595">
    <property type="entry name" value="LONG-CHAIN-ALCOHOL O-FATTY-ACYLTRANSFERASE 3-RELATED"/>
    <property type="match status" value="1"/>
</dbReference>
<dbReference type="EMBL" id="PKPP01014099">
    <property type="protein sequence ID" value="PWA40060.1"/>
    <property type="molecule type" value="Genomic_DNA"/>
</dbReference>
<reference evidence="11 12" key="1">
    <citation type="journal article" date="2018" name="Mol. Plant">
        <title>The genome of Artemisia annua provides insight into the evolution of Asteraceae family and artemisinin biosynthesis.</title>
        <authorList>
            <person name="Shen Q."/>
            <person name="Zhang L."/>
            <person name="Liao Z."/>
            <person name="Wang S."/>
            <person name="Yan T."/>
            <person name="Shi P."/>
            <person name="Liu M."/>
            <person name="Fu X."/>
            <person name="Pan Q."/>
            <person name="Wang Y."/>
            <person name="Lv Z."/>
            <person name="Lu X."/>
            <person name="Zhang F."/>
            <person name="Jiang W."/>
            <person name="Ma Y."/>
            <person name="Chen M."/>
            <person name="Hao X."/>
            <person name="Li L."/>
            <person name="Tang Y."/>
            <person name="Lv G."/>
            <person name="Zhou Y."/>
            <person name="Sun X."/>
            <person name="Brodelius P.E."/>
            <person name="Rose J.K.C."/>
            <person name="Tang K."/>
        </authorList>
    </citation>
    <scope>NUCLEOTIDE SEQUENCE [LARGE SCALE GENOMIC DNA]</scope>
    <source>
        <strain evidence="12">cv. Huhao1</strain>
        <tissue evidence="11">Leaf</tissue>
    </source>
</reference>
<evidence type="ECO:0000256" key="1">
    <source>
        <dbReference type="ARBA" id="ARBA00004141"/>
    </source>
</evidence>
<evidence type="ECO:0000256" key="4">
    <source>
        <dbReference type="ARBA" id="ARBA00022692"/>
    </source>
</evidence>
<evidence type="ECO:0000256" key="7">
    <source>
        <dbReference type="ARBA" id="ARBA00023136"/>
    </source>
</evidence>
<keyword evidence="4 9" id="KW-0812">Transmembrane</keyword>
<keyword evidence="5 9" id="KW-1133">Transmembrane helix</keyword>
<comment type="subcellular location">
    <subcellularLocation>
        <location evidence="1">Membrane</location>
        <topology evidence="1">Multi-pass membrane protein</topology>
    </subcellularLocation>
</comment>
<keyword evidence="8 11" id="KW-0012">Acyltransferase</keyword>
<comment type="similarity">
    <text evidence="2">Belongs to the wax synthase family.</text>
</comment>
<evidence type="ECO:0000313" key="11">
    <source>
        <dbReference type="EMBL" id="PWA40060.1"/>
    </source>
</evidence>